<feature type="transmembrane region" description="Helical" evidence="6">
    <location>
        <begin position="199"/>
        <end position="218"/>
    </location>
</feature>
<keyword evidence="5 6" id="KW-0472">Membrane</keyword>
<feature type="transmembrane region" description="Helical" evidence="6">
    <location>
        <begin position="262"/>
        <end position="283"/>
    </location>
</feature>
<dbReference type="InterPro" id="IPR011701">
    <property type="entry name" value="MFS"/>
</dbReference>
<dbReference type="GO" id="GO:0016020">
    <property type="term" value="C:membrane"/>
    <property type="evidence" value="ECO:0007669"/>
    <property type="project" value="UniProtKB-SubCell"/>
</dbReference>
<feature type="transmembrane region" description="Helical" evidence="6">
    <location>
        <begin position="366"/>
        <end position="383"/>
    </location>
</feature>
<organism evidence="8 9">
    <name type="scientific">Pseudomonas viridiflava</name>
    <name type="common">Phytomonas viridiflava</name>
    <dbReference type="NCBI Taxonomy" id="33069"/>
    <lineage>
        <taxon>Bacteria</taxon>
        <taxon>Pseudomonadati</taxon>
        <taxon>Pseudomonadota</taxon>
        <taxon>Gammaproteobacteria</taxon>
        <taxon>Pseudomonadales</taxon>
        <taxon>Pseudomonadaceae</taxon>
        <taxon>Pseudomonas</taxon>
    </lineage>
</organism>
<dbReference type="InterPro" id="IPR036259">
    <property type="entry name" value="MFS_trans_sf"/>
</dbReference>
<dbReference type="InterPro" id="IPR020846">
    <property type="entry name" value="MFS_dom"/>
</dbReference>
<accession>A0A3M5PIU4</accession>
<dbReference type="Gene3D" id="1.20.1250.20">
    <property type="entry name" value="MFS general substrate transporter like domains"/>
    <property type="match status" value="1"/>
</dbReference>
<evidence type="ECO:0000256" key="2">
    <source>
        <dbReference type="ARBA" id="ARBA00022448"/>
    </source>
</evidence>
<dbReference type="Proteomes" id="UP000273854">
    <property type="component" value="Unassembled WGS sequence"/>
</dbReference>
<evidence type="ECO:0000313" key="8">
    <source>
        <dbReference type="EMBL" id="RMT84552.1"/>
    </source>
</evidence>
<feature type="transmembrane region" description="Helical" evidence="6">
    <location>
        <begin position="38"/>
        <end position="56"/>
    </location>
</feature>
<evidence type="ECO:0000256" key="5">
    <source>
        <dbReference type="ARBA" id="ARBA00023136"/>
    </source>
</evidence>
<feature type="transmembrane region" description="Helical" evidence="6">
    <location>
        <begin position="230"/>
        <end position="250"/>
    </location>
</feature>
<dbReference type="GO" id="GO:0022857">
    <property type="term" value="F:transmembrane transporter activity"/>
    <property type="evidence" value="ECO:0007669"/>
    <property type="project" value="InterPro"/>
</dbReference>
<comment type="caution">
    <text evidence="8">The sequence shown here is derived from an EMBL/GenBank/DDBJ whole genome shotgun (WGS) entry which is preliminary data.</text>
</comment>
<dbReference type="PANTHER" id="PTHR42718:SF9">
    <property type="entry name" value="MAJOR FACILITATOR SUPERFAMILY MULTIDRUG TRANSPORTER MFSC"/>
    <property type="match status" value="1"/>
</dbReference>
<feature type="transmembrane region" description="Helical" evidence="6">
    <location>
        <begin position="134"/>
        <end position="156"/>
    </location>
</feature>
<keyword evidence="4 6" id="KW-1133">Transmembrane helix</keyword>
<evidence type="ECO:0000313" key="9">
    <source>
        <dbReference type="Proteomes" id="UP000273854"/>
    </source>
</evidence>
<gene>
    <name evidence="8" type="ORF">ALP40_02533</name>
</gene>
<dbReference type="AlphaFoldDB" id="A0A3M5PIU4"/>
<feature type="transmembrane region" description="Helical" evidence="6">
    <location>
        <begin position="489"/>
        <end position="512"/>
    </location>
</feature>
<keyword evidence="3 6" id="KW-0812">Transmembrane</keyword>
<feature type="transmembrane region" description="Helical" evidence="6">
    <location>
        <begin position="6"/>
        <end position="26"/>
    </location>
</feature>
<proteinExistence type="predicted"/>
<protein>
    <submittedName>
        <fullName evidence="8">Major facilitator family transporter</fullName>
    </submittedName>
</protein>
<dbReference type="EMBL" id="RBTP01000012">
    <property type="protein sequence ID" value="RMT84552.1"/>
    <property type="molecule type" value="Genomic_DNA"/>
</dbReference>
<dbReference type="Pfam" id="PF07690">
    <property type="entry name" value="MFS_1"/>
    <property type="match status" value="1"/>
</dbReference>
<evidence type="ECO:0000256" key="1">
    <source>
        <dbReference type="ARBA" id="ARBA00004141"/>
    </source>
</evidence>
<sequence>MTGLPFFRISLLMSSFVAIDSAVPAAQPVRPAPAVFDLRIIIGLLGVLLAVLVAGINEGVTRTAMADIRGAMFIGADEATWLVAAYSATSVAAMAFAPWFAVSLSLRRFTLGAITAFIVLGLLCPFAPNYPSLLALRTLQGLAAGCLPPMLMTVALRFLPPHIKLYGLAGYALTATFGPSLGMPLAALWTEYFNWQWTFWQVIPACLLAMVAIGHGIPQDPLRLERFKTFNWRGVALGLPAIAALVIGILQGNRLDWFESTLICWLLGGGLVLLVAFMVNEWLNPVPFFKLQLLASRNLSHALLTLGGVLIVLTAVASIPSSYLAQVQGYRPLQTAPLMLIVALPQLFALPLVAALCNVRWIDCRWVLAIGLGLLALYCALATQMTSEWIRDNFYSLQLLQIIAQPMAVLPLLMQATGGIAPPDGPFASSWFNTVRGLSAVIATGVLEALTTSRQHFHSNVLVDRLGNSPWLAADDSVASLTHRLHEQAVVLTSADLYVCMGWLAAGLILLIPLMPTRVYPPRAPN</sequence>
<evidence type="ECO:0000256" key="4">
    <source>
        <dbReference type="ARBA" id="ARBA00022989"/>
    </source>
</evidence>
<dbReference type="PROSITE" id="PS50850">
    <property type="entry name" value="MFS"/>
    <property type="match status" value="1"/>
</dbReference>
<feature type="transmembrane region" description="Helical" evidence="6">
    <location>
        <begin position="303"/>
        <end position="324"/>
    </location>
</feature>
<feature type="transmembrane region" description="Helical" evidence="6">
    <location>
        <begin position="336"/>
        <end position="359"/>
    </location>
</feature>
<feature type="domain" description="Major facilitator superfamily (MFS) profile" evidence="7">
    <location>
        <begin position="43"/>
        <end position="526"/>
    </location>
</feature>
<feature type="transmembrane region" description="Helical" evidence="6">
    <location>
        <begin position="168"/>
        <end position="187"/>
    </location>
</feature>
<feature type="transmembrane region" description="Helical" evidence="6">
    <location>
        <begin position="109"/>
        <end position="128"/>
    </location>
</feature>
<dbReference type="SUPFAM" id="SSF103473">
    <property type="entry name" value="MFS general substrate transporter"/>
    <property type="match status" value="1"/>
</dbReference>
<reference evidence="8 9" key="1">
    <citation type="submission" date="2018-08" db="EMBL/GenBank/DDBJ databases">
        <title>Recombination of ecologically and evolutionarily significant loci maintains genetic cohesion in the Pseudomonas syringae species complex.</title>
        <authorList>
            <person name="Dillon M."/>
            <person name="Thakur S."/>
            <person name="Almeida R.N.D."/>
            <person name="Weir B.S."/>
            <person name="Guttman D.S."/>
        </authorList>
    </citation>
    <scope>NUCLEOTIDE SEQUENCE [LARGE SCALE GENOMIC DNA]</scope>
    <source>
        <strain evidence="8 9">ICMP 19473</strain>
    </source>
</reference>
<feature type="transmembrane region" description="Helical" evidence="6">
    <location>
        <begin position="79"/>
        <end position="102"/>
    </location>
</feature>
<name>A0A3M5PIU4_PSEVI</name>
<keyword evidence="2" id="KW-0813">Transport</keyword>
<evidence type="ECO:0000256" key="6">
    <source>
        <dbReference type="SAM" id="Phobius"/>
    </source>
</evidence>
<evidence type="ECO:0000256" key="3">
    <source>
        <dbReference type="ARBA" id="ARBA00022692"/>
    </source>
</evidence>
<dbReference type="PANTHER" id="PTHR42718">
    <property type="entry name" value="MAJOR FACILITATOR SUPERFAMILY MULTIDRUG TRANSPORTER MFSC"/>
    <property type="match status" value="1"/>
</dbReference>
<comment type="subcellular location">
    <subcellularLocation>
        <location evidence="1">Membrane</location>
        <topology evidence="1">Multi-pass membrane protein</topology>
    </subcellularLocation>
</comment>
<evidence type="ECO:0000259" key="7">
    <source>
        <dbReference type="PROSITE" id="PS50850"/>
    </source>
</evidence>